<reference evidence="1 2" key="1">
    <citation type="submission" date="2020-08" db="EMBL/GenBank/DDBJ databases">
        <title>Sequencing the genomes of 1000 actinobacteria strains.</title>
        <authorList>
            <person name="Klenk H.-P."/>
        </authorList>
    </citation>
    <scope>NUCLEOTIDE SEQUENCE [LARGE SCALE GENOMIC DNA]</scope>
    <source>
        <strain evidence="1 2">DSM 45823</strain>
    </source>
</reference>
<dbReference type="AlphaFoldDB" id="A0A7W3MY13"/>
<name>A0A7W3MY13_9ACTN</name>
<gene>
    <name evidence="1" type="ORF">HNR21_002867</name>
</gene>
<keyword evidence="2" id="KW-1185">Reference proteome</keyword>
<organism evidence="1 2">
    <name type="scientific">Thermomonospora cellulosilytica</name>
    <dbReference type="NCBI Taxonomy" id="1411118"/>
    <lineage>
        <taxon>Bacteria</taxon>
        <taxon>Bacillati</taxon>
        <taxon>Actinomycetota</taxon>
        <taxon>Actinomycetes</taxon>
        <taxon>Streptosporangiales</taxon>
        <taxon>Thermomonosporaceae</taxon>
        <taxon>Thermomonospora</taxon>
    </lineage>
</organism>
<dbReference type="Proteomes" id="UP000539313">
    <property type="component" value="Unassembled WGS sequence"/>
</dbReference>
<protein>
    <submittedName>
        <fullName evidence="1">Uncharacterized protein</fullName>
    </submittedName>
</protein>
<sequence>MADAWLPGAGRIPARQDGGRLKGGAPRVVWFTSENDPRRVSARSAACDLARQGRPPHLVWNPVTGEIVQLLPVTRAACLLAEPVRAEGRACVQIVVIGLAREPFTAGPLNGLERIMRWLDTWSVPRRWPAGPPLPSPQSYHSARERRPWARGGHFGASQVPESMLPDPGGLDVHRITGGDAPMMGVPRPRQPVGEQTDPPAALIPHRLPRPAAEPVLTPGAV</sequence>
<proteinExistence type="predicted"/>
<evidence type="ECO:0000313" key="2">
    <source>
        <dbReference type="Proteomes" id="UP000539313"/>
    </source>
</evidence>
<dbReference type="EMBL" id="JACJII010000001">
    <property type="protein sequence ID" value="MBA9003985.1"/>
    <property type="molecule type" value="Genomic_DNA"/>
</dbReference>
<accession>A0A7W3MY13</accession>
<comment type="caution">
    <text evidence="1">The sequence shown here is derived from an EMBL/GenBank/DDBJ whole genome shotgun (WGS) entry which is preliminary data.</text>
</comment>
<evidence type="ECO:0000313" key="1">
    <source>
        <dbReference type="EMBL" id="MBA9003985.1"/>
    </source>
</evidence>
<dbReference type="RefSeq" id="WP_233358974.1">
    <property type="nucleotide sequence ID" value="NZ_JACJII010000001.1"/>
</dbReference>